<feature type="compositionally biased region" description="Pro residues" evidence="1">
    <location>
        <begin position="673"/>
        <end position="686"/>
    </location>
</feature>
<feature type="region of interest" description="Disordered" evidence="1">
    <location>
        <begin position="668"/>
        <end position="714"/>
    </location>
</feature>
<dbReference type="OrthoDB" id="69656at2759"/>
<dbReference type="InterPro" id="IPR045802">
    <property type="entry name" value="GRV2/DNAJC13_N"/>
</dbReference>
<keyword evidence="4" id="KW-1185">Reference proteome</keyword>
<dbReference type="GO" id="GO:0007032">
    <property type="term" value="P:endosome organization"/>
    <property type="evidence" value="ECO:0007669"/>
    <property type="project" value="InterPro"/>
</dbReference>
<dbReference type="Proteomes" id="UP000267029">
    <property type="component" value="Unassembled WGS sequence"/>
</dbReference>
<dbReference type="Pfam" id="PF19432">
    <property type="entry name" value="RME-8_N"/>
    <property type="match status" value="1"/>
</dbReference>
<proteinExistence type="predicted"/>
<protein>
    <recommendedName>
        <fullName evidence="2">DnaJ homologue subfamily C GRV2/DNAJC13 N-terminal domain-containing protein</fullName>
    </recommendedName>
</protein>
<dbReference type="GO" id="GO:0006898">
    <property type="term" value="P:receptor-mediated endocytosis"/>
    <property type="evidence" value="ECO:0007669"/>
    <property type="project" value="TreeGrafter"/>
</dbReference>
<sequence>MREKLPPPGADAVLTKQPRPRLLPLQALDARRESPFAKCTHCHDLSPDPVKSTSRRLWLCKHADICLLGSFVEKPRSNAKVSGVKISWSESEKPVFLEVTPISIDQVDQSTGNRVACYTYRDIEYLTPVSGLNGGFAIVCGGYGRVHLFRCSDPTTLINAAAESAAQFVGISLAKSPSPVTLDWCRQNRLGKLATPENMISQAEFVVQKIAPYRHGDNAPSVTRTLCLTDCLLIERDPLSYRSICAQPLCEVFAIVRSRREPQKLSIEYACGKVHTYYSSDRDSLVCSILDGVRASGNQCVCVRSTNSRRDLRVQPMAVASSEEVESMHLRFLRQPPEGISFWEMVERFNANVAYSGLVHAVSQDGIFTENKEKLIKDALTVLLTRCPNVRALPPGMDEPAAGREGDGQLTGEQMLRKQEARFQAIRRLVASKAGFEAFTQLSGIRESLGRAVVSALTRHDDGLTHAVLDAVNTLMQPMHESPDLRQEQLNKASIMSSASFMKHLVDLFTLHALRGTGSLVISALLDFFTFALCLPYSETSEGSAFETLLALVASRGRALFRLFSHPSLAIVKGAGLVMRALIEEAPDELVAELRQMALVEGSLLQHISIACFANTNDPRNLVLRQLSRQLINLWTENNPPAQDLLKRIFVSYRLGVSACAHKLFKTTTTTTLPPPPHHQSTAPPPLHHHESTAPPPLHHHESTAPPPLHHHPT</sequence>
<dbReference type="AlphaFoldDB" id="A0A0R3UC61"/>
<dbReference type="CDD" id="cd00934">
    <property type="entry name" value="PTB"/>
    <property type="match status" value="1"/>
</dbReference>
<gene>
    <name evidence="3" type="ORF">MCOS_LOCUS4510</name>
</gene>
<accession>A0A0R3UC61</accession>
<dbReference type="GO" id="GO:2000641">
    <property type="term" value="P:regulation of early endosome to late endosome transport"/>
    <property type="evidence" value="ECO:0007669"/>
    <property type="project" value="InterPro"/>
</dbReference>
<dbReference type="STRING" id="53468.A0A0R3UC61"/>
<feature type="domain" description="DnaJ homologue subfamily C GRV2/DNAJC13 N-terminal" evidence="2">
    <location>
        <begin position="75"/>
        <end position="650"/>
    </location>
</feature>
<reference evidence="3 4" key="1">
    <citation type="submission" date="2018-10" db="EMBL/GenBank/DDBJ databases">
        <authorList>
            <consortium name="Pathogen Informatics"/>
        </authorList>
    </citation>
    <scope>NUCLEOTIDE SEQUENCE [LARGE SCALE GENOMIC DNA]</scope>
</reference>
<evidence type="ECO:0000259" key="2">
    <source>
        <dbReference type="Pfam" id="PF19432"/>
    </source>
</evidence>
<dbReference type="PANTHER" id="PTHR36983">
    <property type="entry name" value="DNAJ HOMOLOG SUBFAMILY C MEMBER 13"/>
    <property type="match status" value="1"/>
</dbReference>
<dbReference type="PANTHER" id="PTHR36983:SF2">
    <property type="entry name" value="DNAJ HOMOLOG SUBFAMILY C MEMBER 13"/>
    <property type="match status" value="1"/>
</dbReference>
<dbReference type="InterPro" id="IPR044978">
    <property type="entry name" value="GRV2/DNAJC13"/>
</dbReference>
<organism evidence="3 4">
    <name type="scientific">Mesocestoides corti</name>
    <name type="common">Flatworm</name>
    <dbReference type="NCBI Taxonomy" id="53468"/>
    <lineage>
        <taxon>Eukaryota</taxon>
        <taxon>Metazoa</taxon>
        <taxon>Spiralia</taxon>
        <taxon>Lophotrochozoa</taxon>
        <taxon>Platyhelminthes</taxon>
        <taxon>Cestoda</taxon>
        <taxon>Eucestoda</taxon>
        <taxon>Cyclophyllidea</taxon>
        <taxon>Mesocestoididae</taxon>
        <taxon>Mesocestoides</taxon>
    </lineage>
</organism>
<evidence type="ECO:0000313" key="4">
    <source>
        <dbReference type="Proteomes" id="UP000267029"/>
    </source>
</evidence>
<dbReference type="EMBL" id="UXSR01001766">
    <property type="protein sequence ID" value="VDD78507.1"/>
    <property type="molecule type" value="Genomic_DNA"/>
</dbReference>
<evidence type="ECO:0000313" key="3">
    <source>
        <dbReference type="EMBL" id="VDD78507.1"/>
    </source>
</evidence>
<name>A0A0R3UC61_MESCO</name>
<dbReference type="GO" id="GO:0010008">
    <property type="term" value="C:endosome membrane"/>
    <property type="evidence" value="ECO:0007669"/>
    <property type="project" value="TreeGrafter"/>
</dbReference>
<feature type="non-terminal residue" evidence="3">
    <location>
        <position position="714"/>
    </location>
</feature>
<evidence type="ECO:0000256" key="1">
    <source>
        <dbReference type="SAM" id="MobiDB-lite"/>
    </source>
</evidence>